<proteinExistence type="predicted"/>
<evidence type="ECO:0000313" key="2">
    <source>
        <dbReference type="Proteomes" id="UP000183200"/>
    </source>
</evidence>
<name>A0A1G9YWV9_9SPHI</name>
<protein>
    <submittedName>
        <fullName evidence="1">Uncharacterized protein</fullName>
    </submittedName>
</protein>
<dbReference type="AlphaFoldDB" id="A0A1G9YWV9"/>
<organism evidence="1 2">
    <name type="scientific">Pedobacter steynii</name>
    <dbReference type="NCBI Taxonomy" id="430522"/>
    <lineage>
        <taxon>Bacteria</taxon>
        <taxon>Pseudomonadati</taxon>
        <taxon>Bacteroidota</taxon>
        <taxon>Sphingobacteriia</taxon>
        <taxon>Sphingobacteriales</taxon>
        <taxon>Sphingobacteriaceae</taxon>
        <taxon>Pedobacter</taxon>
    </lineage>
</organism>
<dbReference type="EMBL" id="FNGY01000006">
    <property type="protein sequence ID" value="SDN12893.1"/>
    <property type="molecule type" value="Genomic_DNA"/>
</dbReference>
<gene>
    <name evidence="1" type="ORF">SAMN05421820_106243</name>
</gene>
<accession>A0A1G9YWV9</accession>
<evidence type="ECO:0000313" key="1">
    <source>
        <dbReference type="EMBL" id="SDN12893.1"/>
    </source>
</evidence>
<dbReference type="Proteomes" id="UP000183200">
    <property type="component" value="Unassembled WGS sequence"/>
</dbReference>
<reference evidence="2" key="1">
    <citation type="submission" date="2016-10" db="EMBL/GenBank/DDBJ databases">
        <authorList>
            <person name="Varghese N."/>
            <person name="Submissions S."/>
        </authorList>
    </citation>
    <scope>NUCLEOTIDE SEQUENCE [LARGE SCALE GENOMIC DNA]</scope>
    <source>
        <strain evidence="2">DSM 19110</strain>
    </source>
</reference>
<sequence length="51" mass="6027">MLQRFCDICSFMNRIFSYLEIDGTDRFSNFTVICVRLNFKGLVFIGLIIKK</sequence>
<keyword evidence="2" id="KW-1185">Reference proteome</keyword>